<protein>
    <submittedName>
        <fullName evidence="3">Actin cytoskeleton-regulatory complex protein pan1-like</fullName>
    </submittedName>
</protein>
<reference evidence="3" key="1">
    <citation type="submission" date="2025-08" db="UniProtKB">
        <authorList>
            <consortium name="RefSeq"/>
        </authorList>
    </citation>
    <scope>IDENTIFICATION</scope>
</reference>
<feature type="compositionally biased region" description="Acidic residues" evidence="1">
    <location>
        <begin position="45"/>
        <end position="65"/>
    </location>
</feature>
<sequence>MTTTIAPKDGLSISQTCVIQNQTRKSTENFNATTEVGGGARVVYDDDDDNGQDDDDDDSSDDGEKEESLTAILFPLPLKFKLPSPPTSSSSASLITTLSSSSTLAISPPPPPPPAAAAAAAVIAARVPTVAVITAGIAADVADAVYVNMSVPC</sequence>
<name>A0A7E6FS58_9MOLL</name>
<dbReference type="KEGG" id="osn:118768313"/>
<proteinExistence type="predicted"/>
<dbReference type="RefSeq" id="XP_036370425.1">
    <property type="nucleotide sequence ID" value="XM_036514532.1"/>
</dbReference>
<feature type="compositionally biased region" description="Polar residues" evidence="1">
    <location>
        <begin position="22"/>
        <end position="34"/>
    </location>
</feature>
<accession>A0A7E6FS58</accession>
<dbReference type="AlphaFoldDB" id="A0A7E6FS58"/>
<evidence type="ECO:0000313" key="3">
    <source>
        <dbReference type="RefSeq" id="XP_036370425.1"/>
    </source>
</evidence>
<evidence type="ECO:0000313" key="2">
    <source>
        <dbReference type="Proteomes" id="UP000515154"/>
    </source>
</evidence>
<dbReference type="Proteomes" id="UP000515154">
    <property type="component" value="Linkage group LG28"/>
</dbReference>
<organism evidence="2 3">
    <name type="scientific">Octopus sinensis</name>
    <name type="common">East Asian common octopus</name>
    <dbReference type="NCBI Taxonomy" id="2607531"/>
    <lineage>
        <taxon>Eukaryota</taxon>
        <taxon>Metazoa</taxon>
        <taxon>Spiralia</taxon>
        <taxon>Lophotrochozoa</taxon>
        <taxon>Mollusca</taxon>
        <taxon>Cephalopoda</taxon>
        <taxon>Coleoidea</taxon>
        <taxon>Octopodiformes</taxon>
        <taxon>Octopoda</taxon>
        <taxon>Incirrata</taxon>
        <taxon>Octopodidae</taxon>
        <taxon>Octopus</taxon>
    </lineage>
</organism>
<feature type="region of interest" description="Disordered" evidence="1">
    <location>
        <begin position="22"/>
        <end position="66"/>
    </location>
</feature>
<keyword evidence="2" id="KW-1185">Reference proteome</keyword>
<gene>
    <name evidence="3" type="primary">LOC118768313</name>
</gene>
<evidence type="ECO:0000256" key="1">
    <source>
        <dbReference type="SAM" id="MobiDB-lite"/>
    </source>
</evidence>